<dbReference type="Proteomes" id="UP001153269">
    <property type="component" value="Unassembled WGS sequence"/>
</dbReference>
<evidence type="ECO:0000256" key="1">
    <source>
        <dbReference type="ARBA" id="ARBA00011245"/>
    </source>
</evidence>
<sequence length="410" mass="45249">MTNEQADLARVIRFEGEHRQLPQAKFSSRGLSGENRLCGFNKFKGSVMAAEVKQTCYEGSAVHSFQFYLEHSGEHEAIVQGVHSLLPAQFKRIGAGKSGLDVLGVGSGGGEVDVQMLSLLQSTFPAVPITADIVEGSAELTDNFKALVAKTTSLQKVQFAWHIMHSGDYEKQVKAKGEVKKFDFIHMIQMIYYVDNVDDTIKFFHSLLKNNGTLMIIVEAANGGWDTLWRTFKKELCVDVITKYRSSAEVISSLKKQGLKYEEHIIHNTFDITECYDPNSATGARLLNFMTATNNFHQSLTQEVRAGILDLLRNKCSTVKDGRLTVKPADGATYPCFQLSLLPVPCCSVSSRWHTGLTFTCNTTAKQTVTHKVTTNRRALVSGRPANWAFSTCSGSITGGPRRALSCSTE</sequence>
<dbReference type="FunFam" id="3.40.50.150:FF:000118">
    <property type="entry name" value="Histamine N-methyltransferase"/>
    <property type="match status" value="1"/>
</dbReference>
<comment type="subunit">
    <text evidence="1">Monomer.</text>
</comment>
<evidence type="ECO:0008006" key="7">
    <source>
        <dbReference type="Google" id="ProtNLM"/>
    </source>
</evidence>
<evidence type="ECO:0000256" key="3">
    <source>
        <dbReference type="ARBA" id="ARBA00022679"/>
    </source>
</evidence>
<dbReference type="GO" id="GO:0008170">
    <property type="term" value="F:N-methyltransferase activity"/>
    <property type="evidence" value="ECO:0007669"/>
    <property type="project" value="InterPro"/>
</dbReference>
<dbReference type="InterPro" id="IPR029063">
    <property type="entry name" value="SAM-dependent_MTases_sf"/>
</dbReference>
<evidence type="ECO:0000313" key="5">
    <source>
        <dbReference type="EMBL" id="CAB1457542.1"/>
    </source>
</evidence>
<dbReference type="AlphaFoldDB" id="A0A9N7VYI2"/>
<reference evidence="5" key="1">
    <citation type="submission" date="2020-03" db="EMBL/GenBank/DDBJ databases">
        <authorList>
            <person name="Weist P."/>
        </authorList>
    </citation>
    <scope>NUCLEOTIDE SEQUENCE</scope>
</reference>
<protein>
    <recommendedName>
        <fullName evidence="7">Histamine N-methyltransferase</fullName>
    </recommendedName>
</protein>
<name>A0A9N7VYI2_PLEPL</name>
<gene>
    <name evidence="5" type="ORF">PLEPLA_LOCUS45366</name>
</gene>
<proteinExistence type="predicted"/>
<keyword evidence="4" id="KW-0949">S-adenosyl-L-methionine</keyword>
<evidence type="ECO:0000313" key="6">
    <source>
        <dbReference type="Proteomes" id="UP001153269"/>
    </source>
</evidence>
<dbReference type="GO" id="GO:0032259">
    <property type="term" value="P:methylation"/>
    <property type="evidence" value="ECO:0007669"/>
    <property type="project" value="UniProtKB-KW"/>
</dbReference>
<dbReference type="SUPFAM" id="SSF53335">
    <property type="entry name" value="S-adenosyl-L-methionine-dependent methyltransferases"/>
    <property type="match status" value="1"/>
</dbReference>
<dbReference type="EMBL" id="CADEAL010004347">
    <property type="protein sequence ID" value="CAB1457542.1"/>
    <property type="molecule type" value="Genomic_DNA"/>
</dbReference>
<dbReference type="InterPro" id="IPR016673">
    <property type="entry name" value="HHMT-like"/>
</dbReference>
<evidence type="ECO:0000256" key="4">
    <source>
        <dbReference type="ARBA" id="ARBA00022691"/>
    </source>
</evidence>
<accession>A0A9N7VYI2</accession>
<dbReference type="Gene3D" id="3.40.50.150">
    <property type="entry name" value="Vaccinia Virus protein VP39"/>
    <property type="match status" value="1"/>
</dbReference>
<evidence type="ECO:0000256" key="2">
    <source>
        <dbReference type="ARBA" id="ARBA00022603"/>
    </source>
</evidence>
<keyword evidence="3" id="KW-0808">Transferase</keyword>
<comment type="caution">
    <text evidence="5">The sequence shown here is derived from an EMBL/GenBank/DDBJ whole genome shotgun (WGS) entry which is preliminary data.</text>
</comment>
<dbReference type="Pfam" id="PF13489">
    <property type="entry name" value="Methyltransf_23"/>
    <property type="match status" value="1"/>
</dbReference>
<keyword evidence="2" id="KW-0489">Methyltransferase</keyword>
<dbReference type="PROSITE" id="PS51597">
    <property type="entry name" value="SAM_HNMT"/>
    <property type="match status" value="1"/>
</dbReference>
<keyword evidence="6" id="KW-1185">Reference proteome</keyword>
<organism evidence="5 6">
    <name type="scientific">Pleuronectes platessa</name>
    <name type="common">European plaice</name>
    <dbReference type="NCBI Taxonomy" id="8262"/>
    <lineage>
        <taxon>Eukaryota</taxon>
        <taxon>Metazoa</taxon>
        <taxon>Chordata</taxon>
        <taxon>Craniata</taxon>
        <taxon>Vertebrata</taxon>
        <taxon>Euteleostomi</taxon>
        <taxon>Actinopterygii</taxon>
        <taxon>Neopterygii</taxon>
        <taxon>Teleostei</taxon>
        <taxon>Neoteleostei</taxon>
        <taxon>Acanthomorphata</taxon>
        <taxon>Carangaria</taxon>
        <taxon>Pleuronectiformes</taxon>
        <taxon>Pleuronectoidei</taxon>
        <taxon>Pleuronectidae</taxon>
        <taxon>Pleuronectes</taxon>
    </lineage>
</organism>